<sequence>STATLIASAEELTALLSSIQTFTTFYLDLEETNLCRHGTISLITILPHPQGVVRVIDVLTLGRSAFTTTSQDGKSLKSIFEDPAIQKCLWDTRKDADALWAHYQVRLAGVIDIQLLENASRSASKKYLCGLEKAIKLDLKLGAAKRNRWLRYKEE</sequence>
<proteinExistence type="predicted"/>
<dbReference type="GO" id="GO:0006139">
    <property type="term" value="P:nucleobase-containing compound metabolic process"/>
    <property type="evidence" value="ECO:0007669"/>
    <property type="project" value="InterPro"/>
</dbReference>
<dbReference type="EMBL" id="JAUIQD010000002">
    <property type="protein sequence ID" value="KAK3360493.1"/>
    <property type="molecule type" value="Genomic_DNA"/>
</dbReference>
<feature type="non-terminal residue" evidence="2">
    <location>
        <position position="155"/>
    </location>
</feature>
<dbReference type="Proteomes" id="UP001275084">
    <property type="component" value="Unassembled WGS sequence"/>
</dbReference>
<reference evidence="2" key="1">
    <citation type="journal article" date="2023" name="Mol. Phylogenet. Evol.">
        <title>Genome-scale phylogeny and comparative genomics of the fungal order Sordariales.</title>
        <authorList>
            <person name="Hensen N."/>
            <person name="Bonometti L."/>
            <person name="Westerberg I."/>
            <person name="Brannstrom I.O."/>
            <person name="Guillou S."/>
            <person name="Cros-Aarteil S."/>
            <person name="Calhoun S."/>
            <person name="Haridas S."/>
            <person name="Kuo A."/>
            <person name="Mondo S."/>
            <person name="Pangilinan J."/>
            <person name="Riley R."/>
            <person name="LaButti K."/>
            <person name="Andreopoulos B."/>
            <person name="Lipzen A."/>
            <person name="Chen C."/>
            <person name="Yan M."/>
            <person name="Daum C."/>
            <person name="Ng V."/>
            <person name="Clum A."/>
            <person name="Steindorff A."/>
            <person name="Ohm R.A."/>
            <person name="Martin F."/>
            <person name="Silar P."/>
            <person name="Natvig D.O."/>
            <person name="Lalanne C."/>
            <person name="Gautier V."/>
            <person name="Ament-Velasquez S.L."/>
            <person name="Kruys A."/>
            <person name="Hutchinson M.I."/>
            <person name="Powell A.J."/>
            <person name="Barry K."/>
            <person name="Miller A.N."/>
            <person name="Grigoriev I.V."/>
            <person name="Debuchy R."/>
            <person name="Gladieux P."/>
            <person name="Hiltunen Thoren M."/>
            <person name="Johannesson H."/>
        </authorList>
    </citation>
    <scope>NUCLEOTIDE SEQUENCE</scope>
    <source>
        <strain evidence="2">CBS 955.72</strain>
    </source>
</reference>
<reference evidence="2" key="2">
    <citation type="submission" date="2023-06" db="EMBL/GenBank/DDBJ databases">
        <authorList>
            <consortium name="Lawrence Berkeley National Laboratory"/>
            <person name="Haridas S."/>
            <person name="Hensen N."/>
            <person name="Bonometti L."/>
            <person name="Westerberg I."/>
            <person name="Brannstrom I.O."/>
            <person name="Guillou S."/>
            <person name="Cros-Aarteil S."/>
            <person name="Calhoun S."/>
            <person name="Kuo A."/>
            <person name="Mondo S."/>
            <person name="Pangilinan J."/>
            <person name="Riley R."/>
            <person name="Labutti K."/>
            <person name="Andreopoulos B."/>
            <person name="Lipzen A."/>
            <person name="Chen C."/>
            <person name="Yanf M."/>
            <person name="Daum C."/>
            <person name="Ng V."/>
            <person name="Clum A."/>
            <person name="Steindorff A."/>
            <person name="Ohm R."/>
            <person name="Martin F."/>
            <person name="Silar P."/>
            <person name="Natvig D."/>
            <person name="Lalanne C."/>
            <person name="Gautier V."/>
            <person name="Ament-Velasquez S.L."/>
            <person name="Kruys A."/>
            <person name="Hutchinson M.I."/>
            <person name="Powell A.J."/>
            <person name="Barry K."/>
            <person name="Miller A.N."/>
            <person name="Grigoriev I.V."/>
            <person name="Debuchy R."/>
            <person name="Gladieux P."/>
            <person name="Thoren M.H."/>
            <person name="Johannesson H."/>
        </authorList>
    </citation>
    <scope>NUCLEOTIDE SEQUENCE</scope>
    <source>
        <strain evidence="2">CBS 955.72</strain>
    </source>
</reference>
<protein>
    <recommendedName>
        <fullName evidence="1">3'-5' exonuclease domain-containing protein</fullName>
    </recommendedName>
</protein>
<dbReference type="SUPFAM" id="SSF53098">
    <property type="entry name" value="Ribonuclease H-like"/>
    <property type="match status" value="1"/>
</dbReference>
<dbReference type="InterPro" id="IPR012337">
    <property type="entry name" value="RNaseH-like_sf"/>
</dbReference>
<dbReference type="PANTHER" id="PTHR43040:SF1">
    <property type="entry name" value="RIBONUCLEASE D"/>
    <property type="match status" value="1"/>
</dbReference>
<dbReference type="GO" id="GO:0003676">
    <property type="term" value="F:nucleic acid binding"/>
    <property type="evidence" value="ECO:0007669"/>
    <property type="project" value="InterPro"/>
</dbReference>
<feature type="non-terminal residue" evidence="2">
    <location>
        <position position="1"/>
    </location>
</feature>
<dbReference type="AlphaFoldDB" id="A0AAJ0HSQ2"/>
<evidence type="ECO:0000313" key="3">
    <source>
        <dbReference type="Proteomes" id="UP001275084"/>
    </source>
</evidence>
<name>A0AAJ0HSQ2_9PEZI</name>
<keyword evidence="3" id="KW-1185">Reference proteome</keyword>
<accession>A0AAJ0HSQ2</accession>
<dbReference type="InterPro" id="IPR002562">
    <property type="entry name" value="3'-5'_exonuclease_dom"/>
</dbReference>
<feature type="domain" description="3'-5' exonuclease" evidence="1">
    <location>
        <begin position="6"/>
        <end position="120"/>
    </location>
</feature>
<dbReference type="InterPro" id="IPR036397">
    <property type="entry name" value="RNaseH_sf"/>
</dbReference>
<organism evidence="2 3">
    <name type="scientific">Lasiosphaeria hispida</name>
    <dbReference type="NCBI Taxonomy" id="260671"/>
    <lineage>
        <taxon>Eukaryota</taxon>
        <taxon>Fungi</taxon>
        <taxon>Dikarya</taxon>
        <taxon>Ascomycota</taxon>
        <taxon>Pezizomycotina</taxon>
        <taxon>Sordariomycetes</taxon>
        <taxon>Sordariomycetidae</taxon>
        <taxon>Sordariales</taxon>
        <taxon>Lasiosphaeriaceae</taxon>
        <taxon>Lasiosphaeria</taxon>
    </lineage>
</organism>
<comment type="caution">
    <text evidence="2">The sequence shown here is derived from an EMBL/GenBank/DDBJ whole genome shotgun (WGS) entry which is preliminary data.</text>
</comment>
<dbReference type="GO" id="GO:0008408">
    <property type="term" value="F:3'-5' exonuclease activity"/>
    <property type="evidence" value="ECO:0007669"/>
    <property type="project" value="InterPro"/>
</dbReference>
<evidence type="ECO:0000259" key="1">
    <source>
        <dbReference type="Pfam" id="PF01612"/>
    </source>
</evidence>
<dbReference type="Pfam" id="PF01612">
    <property type="entry name" value="DNA_pol_A_exo1"/>
    <property type="match status" value="1"/>
</dbReference>
<evidence type="ECO:0000313" key="2">
    <source>
        <dbReference type="EMBL" id="KAK3360493.1"/>
    </source>
</evidence>
<dbReference type="PANTHER" id="PTHR43040">
    <property type="entry name" value="RIBONUCLEASE D"/>
    <property type="match status" value="1"/>
</dbReference>
<dbReference type="Gene3D" id="3.30.420.10">
    <property type="entry name" value="Ribonuclease H-like superfamily/Ribonuclease H"/>
    <property type="match status" value="1"/>
</dbReference>
<gene>
    <name evidence="2" type="ORF">B0T25DRAFT_434020</name>
</gene>